<name>A0A223LGR7_9CAUD</name>
<evidence type="ECO:0000256" key="1">
    <source>
        <dbReference type="SAM" id="MobiDB-lite"/>
    </source>
</evidence>
<reference evidence="3" key="1">
    <citation type="submission" date="2017-07" db="EMBL/GenBank/DDBJ databases">
        <authorList>
            <person name="Putnam M.J."/>
            <person name="Sharma R."/>
            <person name="Kruger J.L."/>
            <person name="Berg J.A."/>
            <person name="Payne A.M."/>
            <person name="Fajardo C.P."/>
            <person name="Breakwell D.P."/>
            <person name="Hope S."/>
            <person name="Grose J.H."/>
        </authorList>
    </citation>
    <scope>NUCLEOTIDE SEQUENCE [LARGE SCALE GENOMIC DNA]</scope>
</reference>
<dbReference type="OrthoDB" id="8519at10239"/>
<evidence type="ECO:0000313" key="2">
    <source>
        <dbReference type="EMBL" id="ASU03607.1"/>
    </source>
</evidence>
<feature type="compositionally biased region" description="Polar residues" evidence="1">
    <location>
        <begin position="133"/>
        <end position="152"/>
    </location>
</feature>
<dbReference type="Proteomes" id="UP000225553">
    <property type="component" value="Segment"/>
</dbReference>
<evidence type="ECO:0000313" key="3">
    <source>
        <dbReference type="Proteomes" id="UP000225553"/>
    </source>
</evidence>
<sequence length="367" mass="40390">MIGTALNLGAMLLNLAKFAMPENKDVDSAGRIIDTARHSYNVLNTTSISQSANRAVIAPMVGVDSTILHQEYMSDIMQVVQLRDIISVLTHLNLQGSVGMGVKIENLLGSIQPNRGGMMAYLGCEAYADGPKATSNKNTDGTFKNPTQSSDGASKDLMEYGPLAVGKVVQAEVYNEHGNKVTFPLTFRQSPVPINLKDLELIFSAAKPEDGFFARLMMVKTGEITFPEFLTGRDLIKDRFKIKNQDMSGYYKEADKRERANRAAALRTGVISMNTMANTFIMSNDTANQVELQIGKRFADPRSREKIFKSVKANTIVVCNEDRGVFTFYTNGVDMPEIYTRKDIAVKSKKDSGNTLNDLVKLLNGGM</sequence>
<protein>
    <submittedName>
        <fullName evidence="2">Putative capsid and scaffold protein</fullName>
    </submittedName>
</protein>
<keyword evidence="3" id="KW-1185">Reference proteome</keyword>
<gene>
    <name evidence="2" type="ORF">RISINGSUN_63</name>
</gene>
<proteinExistence type="predicted"/>
<feature type="region of interest" description="Disordered" evidence="1">
    <location>
        <begin position="133"/>
        <end position="155"/>
    </location>
</feature>
<dbReference type="EMBL" id="MF459646">
    <property type="protein sequence ID" value="ASU03607.1"/>
    <property type="molecule type" value="Genomic_DNA"/>
</dbReference>
<accession>A0A223LGR7</accession>
<organism evidence="2 3">
    <name type="scientific">Erwinia phage vB_EamM_RisingSun</name>
    <dbReference type="NCBI Taxonomy" id="2026080"/>
    <lineage>
        <taxon>Viruses</taxon>
        <taxon>Duplodnaviria</taxon>
        <taxon>Heunggongvirae</taxon>
        <taxon>Uroviricota</taxon>
        <taxon>Caudoviricetes</taxon>
        <taxon>Chimalliviridae</taxon>
        <taxon>Risingsunvirus</taxon>
        <taxon>Risingsunvirus risingsun</taxon>
    </lineage>
</organism>